<sequence length="324" mass="37419">MQYSGLRQVFKGTKSLPSLKILDLSHSHSVTETVDFSYCPNLEKLVLVDCKSLIYVHESIENLERLIYLNMKDCKKIRMLPKNICMLKSLETFIISGCSNLNEFPIEMLRNMDCLLESMAPIRMHKPSHISAKHDWRPVQGLHEDGIFSTFFGGNEVPGQFSHKSRGSSISFAVPLLDNHGIKGFNVFAVYECFGSDFPHYEWYSMSRYFVLMGVMIRVRNKSKGLKWDYSPTHYGIPDEGEDMIWLSHWKFKDEHLESGDQVVVSVDIKHCFQVKELGIQFVQVEQESHNMMSTTDISDYVHKLLVYTIHPGSLLVHKPPWHL</sequence>
<gene>
    <name evidence="1" type="ORF">L3X38_012828</name>
</gene>
<evidence type="ECO:0000313" key="1">
    <source>
        <dbReference type="EMBL" id="KAI5344951.1"/>
    </source>
</evidence>
<dbReference type="PANTHER" id="PTHR11017:SF267">
    <property type="entry name" value="TMV RESISTANCE PROTEIN N-LIKE"/>
    <property type="match status" value="1"/>
</dbReference>
<dbReference type="InterPro" id="IPR044974">
    <property type="entry name" value="Disease_R_plants"/>
</dbReference>
<reference evidence="1 2" key="1">
    <citation type="journal article" date="2022" name="G3 (Bethesda)">
        <title>Whole-genome sequence and methylome profiling of the almond [Prunus dulcis (Mill.) D.A. Webb] cultivar 'Nonpareil'.</title>
        <authorList>
            <person name="D'Amico-Willman K.M."/>
            <person name="Ouma W.Z."/>
            <person name="Meulia T."/>
            <person name="Sideli G.M."/>
            <person name="Gradziel T.M."/>
            <person name="Fresnedo-Ramirez J."/>
        </authorList>
    </citation>
    <scope>NUCLEOTIDE SEQUENCE [LARGE SCALE GENOMIC DNA]</scope>
    <source>
        <strain evidence="1">Clone GOH B32 T37-40</strain>
    </source>
</reference>
<evidence type="ECO:0000313" key="2">
    <source>
        <dbReference type="Proteomes" id="UP001054821"/>
    </source>
</evidence>
<accession>A0AAD4WKT6</accession>
<evidence type="ECO:0008006" key="3">
    <source>
        <dbReference type="Google" id="ProtNLM"/>
    </source>
</evidence>
<dbReference type="AlphaFoldDB" id="A0AAD4WKT6"/>
<name>A0AAD4WKT6_PRUDU</name>
<dbReference type="Proteomes" id="UP001054821">
    <property type="component" value="Chromosome 2"/>
</dbReference>
<proteinExistence type="predicted"/>
<protein>
    <recommendedName>
        <fullName evidence="3">Disease resistance protein TIR-NBS-LRR class family</fullName>
    </recommendedName>
</protein>
<dbReference type="GO" id="GO:0006952">
    <property type="term" value="P:defense response"/>
    <property type="evidence" value="ECO:0007669"/>
    <property type="project" value="InterPro"/>
</dbReference>
<organism evidence="1 2">
    <name type="scientific">Prunus dulcis</name>
    <name type="common">Almond</name>
    <name type="synonym">Amygdalus dulcis</name>
    <dbReference type="NCBI Taxonomy" id="3755"/>
    <lineage>
        <taxon>Eukaryota</taxon>
        <taxon>Viridiplantae</taxon>
        <taxon>Streptophyta</taxon>
        <taxon>Embryophyta</taxon>
        <taxon>Tracheophyta</taxon>
        <taxon>Spermatophyta</taxon>
        <taxon>Magnoliopsida</taxon>
        <taxon>eudicotyledons</taxon>
        <taxon>Gunneridae</taxon>
        <taxon>Pentapetalae</taxon>
        <taxon>rosids</taxon>
        <taxon>fabids</taxon>
        <taxon>Rosales</taxon>
        <taxon>Rosaceae</taxon>
        <taxon>Amygdaloideae</taxon>
        <taxon>Amygdaleae</taxon>
        <taxon>Prunus</taxon>
    </lineage>
</organism>
<dbReference type="Gene3D" id="3.80.10.10">
    <property type="entry name" value="Ribonuclease Inhibitor"/>
    <property type="match status" value="1"/>
</dbReference>
<keyword evidence="2" id="KW-1185">Reference proteome</keyword>
<dbReference type="SUPFAM" id="SSF52047">
    <property type="entry name" value="RNI-like"/>
    <property type="match status" value="1"/>
</dbReference>
<dbReference type="InterPro" id="IPR032675">
    <property type="entry name" value="LRR_dom_sf"/>
</dbReference>
<dbReference type="EMBL" id="JAJFAZ020000002">
    <property type="protein sequence ID" value="KAI5344951.1"/>
    <property type="molecule type" value="Genomic_DNA"/>
</dbReference>
<dbReference type="PANTHER" id="PTHR11017">
    <property type="entry name" value="LEUCINE-RICH REPEAT-CONTAINING PROTEIN"/>
    <property type="match status" value="1"/>
</dbReference>
<comment type="caution">
    <text evidence="1">The sequence shown here is derived from an EMBL/GenBank/DDBJ whole genome shotgun (WGS) entry which is preliminary data.</text>
</comment>